<sequence>MPSDPTRAPEGVPASPSRDEPDFGAYSSPPCFLHELDPSFLGLADAPPPGPDDIPMPDASHASWSLTADADVVTPSGNSPDGVSACESSATSSPSAGPTTSSR</sequence>
<feature type="compositionally biased region" description="Low complexity" evidence="1">
    <location>
        <begin position="84"/>
        <end position="103"/>
    </location>
</feature>
<keyword evidence="3" id="KW-1185">Reference proteome</keyword>
<evidence type="ECO:0000256" key="1">
    <source>
        <dbReference type="SAM" id="MobiDB-lite"/>
    </source>
</evidence>
<proteinExistence type="predicted"/>
<comment type="caution">
    <text evidence="2">The sequence shown here is derived from an EMBL/GenBank/DDBJ whole genome shotgun (WGS) entry which is preliminary data.</text>
</comment>
<dbReference type="Proteomes" id="UP001549119">
    <property type="component" value="Unassembled WGS sequence"/>
</dbReference>
<feature type="region of interest" description="Disordered" evidence="1">
    <location>
        <begin position="1"/>
        <end position="103"/>
    </location>
</feature>
<dbReference type="EMBL" id="JBEPNW010000002">
    <property type="protein sequence ID" value="MET3864323.1"/>
    <property type="molecule type" value="Genomic_DNA"/>
</dbReference>
<protein>
    <submittedName>
        <fullName evidence="2">Uncharacterized protein</fullName>
    </submittedName>
</protein>
<reference evidence="2 3" key="1">
    <citation type="submission" date="2024-06" db="EMBL/GenBank/DDBJ databases">
        <title>Genomics of switchgrass bacterial isolates.</title>
        <authorList>
            <person name="Shade A."/>
        </authorList>
    </citation>
    <scope>NUCLEOTIDE SEQUENCE [LARGE SCALE GENOMIC DNA]</scope>
    <source>
        <strain evidence="2 3">PvP084</strain>
    </source>
</reference>
<evidence type="ECO:0000313" key="2">
    <source>
        <dbReference type="EMBL" id="MET3864323.1"/>
    </source>
</evidence>
<organism evidence="2 3">
    <name type="scientific">Methylobacterium radiotolerans</name>
    <dbReference type="NCBI Taxonomy" id="31998"/>
    <lineage>
        <taxon>Bacteria</taxon>
        <taxon>Pseudomonadati</taxon>
        <taxon>Pseudomonadota</taxon>
        <taxon>Alphaproteobacteria</taxon>
        <taxon>Hyphomicrobiales</taxon>
        <taxon>Methylobacteriaceae</taxon>
        <taxon>Methylobacterium</taxon>
    </lineage>
</organism>
<evidence type="ECO:0000313" key="3">
    <source>
        <dbReference type="Proteomes" id="UP001549119"/>
    </source>
</evidence>
<name>A0ABV2NCV6_9HYPH</name>
<gene>
    <name evidence="2" type="ORF">ABIC20_001632</name>
</gene>
<accession>A0ABV2NCV6</accession>